<dbReference type="AlphaFoldDB" id="C3XAJ8"/>
<reference evidence="3 4" key="1">
    <citation type="submission" date="2009-02" db="EMBL/GenBank/DDBJ databases">
        <title>The Genome Sequence of Oxalobacter formigenes OXCC13.</title>
        <authorList>
            <consortium name="The Broad Institute Genome Sequencing Platform"/>
            <person name="Ward D."/>
            <person name="Young S.K."/>
            <person name="Kodira C.D."/>
            <person name="Zeng Q."/>
            <person name="Koehrsen M."/>
            <person name="Alvarado L."/>
            <person name="Berlin A."/>
            <person name="Borenstein D."/>
            <person name="Chen Z."/>
            <person name="Engels R."/>
            <person name="Freedman E."/>
            <person name="Gellesch M."/>
            <person name="Goldberg J."/>
            <person name="Griggs A."/>
            <person name="Gujja S."/>
            <person name="Heiman D."/>
            <person name="Hepburn T."/>
            <person name="Howarth C."/>
            <person name="Jen D."/>
            <person name="Larson L."/>
            <person name="Lewis B."/>
            <person name="Mehta T."/>
            <person name="Park D."/>
            <person name="Pearson M."/>
            <person name="Roberts A."/>
            <person name="Saif S."/>
            <person name="Shea T."/>
            <person name="Shenoy N."/>
            <person name="Sisk P."/>
            <person name="Stolte C."/>
            <person name="Sykes S."/>
            <person name="Walk T."/>
            <person name="White J."/>
            <person name="Yandava C."/>
            <person name="Allison M.J."/>
            <person name="Lander E."/>
            <person name="Nusbaum C."/>
            <person name="Galagan J."/>
            <person name="Birren B."/>
        </authorList>
    </citation>
    <scope>NUCLEOTIDE SEQUENCE [LARGE SCALE GENOMIC DNA]</scope>
    <source>
        <strain evidence="3 4">OXCC13</strain>
    </source>
</reference>
<evidence type="ECO:0000313" key="3">
    <source>
        <dbReference type="EMBL" id="EEO30224.1"/>
    </source>
</evidence>
<dbReference type="Pfam" id="PF05433">
    <property type="entry name" value="Rick_17kDa_Anti"/>
    <property type="match status" value="1"/>
</dbReference>
<feature type="signal peptide" evidence="1">
    <location>
        <begin position="1"/>
        <end position="31"/>
    </location>
</feature>
<dbReference type="PROSITE" id="PS51257">
    <property type="entry name" value="PROKAR_LIPOPROTEIN"/>
    <property type="match status" value="1"/>
</dbReference>
<protein>
    <submittedName>
        <fullName evidence="3">Putative outer membrane lipoprotein pcp</fullName>
    </submittedName>
</protein>
<gene>
    <name evidence="3" type="ORF">OFBG_01252</name>
</gene>
<feature type="domain" description="Glycine zipper 2TM" evidence="2">
    <location>
        <begin position="72"/>
        <end position="112"/>
    </location>
</feature>
<proteinExistence type="predicted"/>
<feature type="chain" id="PRO_5002932980" evidence="1">
    <location>
        <begin position="32"/>
        <end position="166"/>
    </location>
</feature>
<evidence type="ECO:0000259" key="2">
    <source>
        <dbReference type="Pfam" id="PF05433"/>
    </source>
</evidence>
<dbReference type="HOGENOM" id="CLU_090265_3_3_4"/>
<keyword evidence="1" id="KW-0732">Signal</keyword>
<dbReference type="eggNOG" id="COG3133">
    <property type="taxonomic scope" value="Bacteria"/>
</dbReference>
<organism evidence="3 4">
    <name type="scientific">Oxalobacter formigenes OXCC13</name>
    <dbReference type="NCBI Taxonomy" id="556269"/>
    <lineage>
        <taxon>Bacteria</taxon>
        <taxon>Pseudomonadati</taxon>
        <taxon>Pseudomonadota</taxon>
        <taxon>Betaproteobacteria</taxon>
        <taxon>Burkholderiales</taxon>
        <taxon>Oxalobacteraceae</taxon>
        <taxon>Oxalobacter</taxon>
    </lineage>
</organism>
<dbReference type="Proteomes" id="UP000005089">
    <property type="component" value="Unassembled WGS sequence"/>
</dbReference>
<dbReference type="InterPro" id="IPR008816">
    <property type="entry name" value="Gly_zipper_2TM_dom"/>
</dbReference>
<dbReference type="EMBL" id="GG658170">
    <property type="protein sequence ID" value="EEO30224.1"/>
    <property type="molecule type" value="Genomic_DNA"/>
</dbReference>
<dbReference type="GO" id="GO:0019867">
    <property type="term" value="C:outer membrane"/>
    <property type="evidence" value="ECO:0007669"/>
    <property type="project" value="InterPro"/>
</dbReference>
<sequence>MKPSNPFHSQRMIMKKLQFGLLLCMGLLASACTTNINPDTYSVGSTQRAQRSVSGVIVGARPVNVQGTSQTGTLIGAAAGGVAGSAIGGSSRANILGAIGGAVLGGIAGNMVEKGITNQTGVEYTVRTNNGETITLVQGTSPTFAVGQKVLIVYGKEARIIADTAQ</sequence>
<evidence type="ECO:0000313" key="4">
    <source>
        <dbReference type="Proteomes" id="UP000005089"/>
    </source>
</evidence>
<accession>C3XAJ8</accession>
<dbReference type="STRING" id="847.BRW83_0873"/>
<keyword evidence="4" id="KW-1185">Reference proteome</keyword>
<name>C3XAJ8_OXAFO</name>
<evidence type="ECO:0000256" key="1">
    <source>
        <dbReference type="SAM" id="SignalP"/>
    </source>
</evidence>
<keyword evidence="3" id="KW-0449">Lipoprotein</keyword>